<dbReference type="HOGENOM" id="CLU_032780_1_0_2"/>
<feature type="transmembrane region" description="Helical" evidence="1">
    <location>
        <begin position="266"/>
        <end position="287"/>
    </location>
</feature>
<dbReference type="FunCoup" id="A0A0F7IFY1">
    <property type="interactions" value="60"/>
</dbReference>
<accession>A0A0F7IFY1</accession>
<dbReference type="Pfam" id="PF01963">
    <property type="entry name" value="TraB_PrgY_gumN"/>
    <property type="match status" value="1"/>
</dbReference>
<keyword evidence="1" id="KW-1133">Transmembrane helix</keyword>
<organism evidence="2 3">
    <name type="scientific">Geoglobus ahangari</name>
    <dbReference type="NCBI Taxonomy" id="113653"/>
    <lineage>
        <taxon>Archaea</taxon>
        <taxon>Methanobacteriati</taxon>
        <taxon>Methanobacteriota</taxon>
        <taxon>Archaeoglobi</taxon>
        <taxon>Archaeoglobales</taxon>
        <taxon>Archaeoglobaceae</taxon>
        <taxon>Geoglobus</taxon>
    </lineage>
</organism>
<dbReference type="InterPro" id="IPR002816">
    <property type="entry name" value="TraB/PrgY/GumN_fam"/>
</dbReference>
<keyword evidence="1" id="KW-0812">Transmembrane</keyword>
<dbReference type="PANTHER" id="PTHR21530">
    <property type="entry name" value="PHEROMONE SHUTDOWN PROTEIN"/>
    <property type="match status" value="1"/>
</dbReference>
<dbReference type="Proteomes" id="UP000034723">
    <property type="component" value="Chromosome"/>
</dbReference>
<dbReference type="InterPro" id="IPR005230">
    <property type="entry name" value="TraB_bac"/>
</dbReference>
<dbReference type="InParanoid" id="A0A0F7IFY1"/>
<keyword evidence="3" id="KW-1185">Reference proteome</keyword>
<dbReference type="OrthoDB" id="185689at2157"/>
<evidence type="ECO:0000313" key="3">
    <source>
        <dbReference type="Proteomes" id="UP000034723"/>
    </source>
</evidence>
<reference evidence="2 3" key="1">
    <citation type="submission" date="2015-04" db="EMBL/GenBank/DDBJ databases">
        <title>The complete genome sequence of the hyperthermophilic, obligate iron-reducing archaeon Geoglobus ahangari strain 234T.</title>
        <authorList>
            <person name="Manzella M.P."/>
            <person name="Holmes D.E."/>
            <person name="Rocheleau J.M."/>
            <person name="Chung A."/>
            <person name="Reguera G."/>
            <person name="Kashefi K."/>
        </authorList>
    </citation>
    <scope>NUCLEOTIDE SEQUENCE [LARGE SCALE GENOMIC DNA]</scope>
    <source>
        <strain evidence="2 3">234</strain>
    </source>
</reference>
<keyword evidence="1" id="KW-0472">Membrane</keyword>
<dbReference type="InterPro" id="IPR046345">
    <property type="entry name" value="TraB_PrgY-like"/>
</dbReference>
<dbReference type="GeneID" id="24804498"/>
<dbReference type="PATRIC" id="fig|113653.22.peg.1901"/>
<dbReference type="KEGG" id="gah:GAH_01933"/>
<dbReference type="RefSeq" id="WP_048096395.1">
    <property type="nucleotide sequence ID" value="NZ_CP011267.1"/>
</dbReference>
<feature type="transmembrane region" description="Helical" evidence="1">
    <location>
        <begin position="241"/>
        <end position="259"/>
    </location>
</feature>
<evidence type="ECO:0000313" key="2">
    <source>
        <dbReference type="EMBL" id="AKG90794.1"/>
    </source>
</evidence>
<name>A0A0F7IFY1_9EURY</name>
<dbReference type="NCBIfam" id="TIGR00261">
    <property type="entry name" value="traB"/>
    <property type="match status" value="1"/>
</dbReference>
<feature type="transmembrane region" description="Helical" evidence="1">
    <location>
        <begin position="293"/>
        <end position="316"/>
    </location>
</feature>
<dbReference type="PANTHER" id="PTHR21530:SF7">
    <property type="entry name" value="TRAB DOMAIN-CONTAINING PROTEIN"/>
    <property type="match status" value="1"/>
</dbReference>
<protein>
    <submittedName>
        <fullName evidence="2">Pheromone shutdown-related protein TraB</fullName>
    </submittedName>
</protein>
<feature type="transmembrane region" description="Helical" evidence="1">
    <location>
        <begin position="352"/>
        <end position="374"/>
    </location>
</feature>
<dbReference type="EMBL" id="CP011267">
    <property type="protein sequence ID" value="AKG90794.1"/>
    <property type="molecule type" value="Genomic_DNA"/>
</dbReference>
<dbReference type="AlphaFoldDB" id="A0A0F7IFY1"/>
<gene>
    <name evidence="2" type="ORF">GAH_01933</name>
</gene>
<dbReference type="CDD" id="cd14726">
    <property type="entry name" value="TraB_PrgY-like"/>
    <property type="match status" value="1"/>
</dbReference>
<dbReference type="STRING" id="113653.GAH_01933"/>
<sequence length="396" mass="44735">MDEGEQKRLVIVGTAHVSRKSIEEVERVIEEERPDAVAVELDVRRYRALIGERENVNLAEVIRKGNVFLFLFQLILSNFQRRIGRETGVTPGEEMLRAIEKAKEVGADVLLIDRDLAITMRRLWSELGIVEKLKLFYHMLRGLFESDDVEVDEILEKDVLEMLVEEFRRISPKTAKILVDERDAFMAINLLHALKRYDRIVAVVGAGHREGIEKLLANPESLPDISELMHVKERRFSVAKAAGFAVTAIVALLLVSVLLKLGTSEFLSAFMVWFLANGIPAAVLAALAGAHPLSILTAFFVAWLTSLSPLLAAGWFSGLVEFFVRKPTQHDLEDMLSSDSLRDLYRNRAFRVIMVAALTNVGSMIGTFYGLWYLSTHYGINIKEVIWDIVRGLLRF</sequence>
<evidence type="ECO:0000256" key="1">
    <source>
        <dbReference type="SAM" id="Phobius"/>
    </source>
</evidence>
<proteinExistence type="predicted"/>